<dbReference type="SUPFAM" id="SSF89562">
    <property type="entry name" value="RraA-like"/>
    <property type="match status" value="1"/>
</dbReference>
<dbReference type="Proteomes" id="UP001204798">
    <property type="component" value="Unassembled WGS sequence"/>
</dbReference>
<dbReference type="EMBL" id="JANUCP010000002">
    <property type="protein sequence ID" value="MCS3919220.1"/>
    <property type="molecule type" value="Genomic_DNA"/>
</dbReference>
<sequence>MDEVAKLFEGLRVADVSDGMDAVGLRDVGLVDRAIRPIWRGARIFGRAITARYVPTNEVVPKMSPEEYAEYSRRWYAEKCPYPFLQIAQPGDVLVLDLSGLEVGFWGSNVALAAKKAGIVGVIIDGGCRDTFEIEKQRCPVWARHIARTTVIGRLEFAGMNETINCGGVKVRPGDIVVADDDGVIVVPREVAPEVAKWARKELEADKQARRKLYEELGMPLDETV</sequence>
<dbReference type="RefSeq" id="WP_259095428.1">
    <property type="nucleotide sequence ID" value="NZ_CP130454.1"/>
</dbReference>
<dbReference type="Gene3D" id="3.50.30.40">
    <property type="entry name" value="Ribonuclease E inhibitor RraA/RraA-like"/>
    <property type="match status" value="1"/>
</dbReference>
<name>A0ABT2EMP5_9BACT</name>
<gene>
    <name evidence="2" type="ORF">M2350_001620</name>
</gene>
<accession>A0ABT2EMP5</accession>
<reference evidence="2 3" key="1">
    <citation type="submission" date="2022-08" db="EMBL/GenBank/DDBJ databases">
        <title>Bacterial and archaeal communities from various locations to study Microbial Dark Matter (Phase II).</title>
        <authorList>
            <person name="Stepanauskas R."/>
        </authorList>
    </citation>
    <scope>NUCLEOTIDE SEQUENCE [LARGE SCALE GENOMIC DNA]</scope>
    <source>
        <strain evidence="2 3">PD1</strain>
    </source>
</reference>
<evidence type="ECO:0000313" key="2">
    <source>
        <dbReference type="EMBL" id="MCS3919220.1"/>
    </source>
</evidence>
<proteinExistence type="predicted"/>
<keyword evidence="3" id="KW-1185">Reference proteome</keyword>
<protein>
    <recommendedName>
        <fullName evidence="1">Regulator of ribonuclease activity homolog</fullName>
    </recommendedName>
</protein>
<comment type="caution">
    <text evidence="2">The sequence shown here is derived from an EMBL/GenBank/DDBJ whole genome shotgun (WGS) entry which is preliminary data.</text>
</comment>
<dbReference type="InterPro" id="IPR036704">
    <property type="entry name" value="RraA/RraA-like_sf"/>
</dbReference>
<dbReference type="CDD" id="cd16841">
    <property type="entry name" value="RraA_family"/>
    <property type="match status" value="1"/>
</dbReference>
<dbReference type="PANTHER" id="PTHR33254:SF4">
    <property type="entry name" value="4-HYDROXY-4-METHYL-2-OXOGLUTARATE ALDOLASE 3-RELATED"/>
    <property type="match status" value="1"/>
</dbReference>
<dbReference type="Pfam" id="PF03737">
    <property type="entry name" value="RraA-like"/>
    <property type="match status" value="1"/>
</dbReference>
<dbReference type="PANTHER" id="PTHR33254">
    <property type="entry name" value="4-HYDROXY-4-METHYL-2-OXOGLUTARATE ALDOLASE 3-RELATED"/>
    <property type="match status" value="1"/>
</dbReference>
<dbReference type="InterPro" id="IPR005493">
    <property type="entry name" value="RraA/RraA-like"/>
</dbReference>
<evidence type="ECO:0000313" key="3">
    <source>
        <dbReference type="Proteomes" id="UP001204798"/>
    </source>
</evidence>
<evidence type="ECO:0000256" key="1">
    <source>
        <dbReference type="ARBA" id="ARBA00029596"/>
    </source>
</evidence>
<organism evidence="2 3">
    <name type="scientific">Candidatus Fervidibacter sacchari</name>
    <dbReference type="NCBI Taxonomy" id="1448929"/>
    <lineage>
        <taxon>Bacteria</taxon>
        <taxon>Candidatus Fervidibacterota</taxon>
        <taxon>Candidatus Fervidibacter</taxon>
    </lineage>
</organism>